<keyword evidence="2" id="KW-0677">Repeat</keyword>
<feature type="repeat" description="Pumilio" evidence="4">
    <location>
        <begin position="133"/>
        <end position="168"/>
    </location>
</feature>
<dbReference type="WBParaSite" id="Gr19_v10_g6379.t1">
    <property type="protein sequence ID" value="Gr19_v10_g6379.t1"/>
    <property type="gene ID" value="Gr19_v10_g6379"/>
</dbReference>
<dbReference type="GO" id="GO:0003730">
    <property type="term" value="F:mRNA 3'-UTR binding"/>
    <property type="evidence" value="ECO:0007669"/>
    <property type="project" value="TreeGrafter"/>
</dbReference>
<dbReference type="InterPro" id="IPR001313">
    <property type="entry name" value="Pumilio_RNA-bd_rpt"/>
</dbReference>
<name>A0A914I2Y7_GLORO</name>
<dbReference type="Proteomes" id="UP000887572">
    <property type="component" value="Unplaced"/>
</dbReference>
<dbReference type="InterPro" id="IPR011989">
    <property type="entry name" value="ARM-like"/>
</dbReference>
<dbReference type="Gene3D" id="1.25.10.10">
    <property type="entry name" value="Leucine-rich Repeat Variant"/>
    <property type="match status" value="2"/>
</dbReference>
<keyword evidence="6" id="KW-1185">Reference proteome</keyword>
<dbReference type="SUPFAM" id="SSF48371">
    <property type="entry name" value="ARM repeat"/>
    <property type="match status" value="2"/>
</dbReference>
<dbReference type="AlphaFoldDB" id="A0A914I2Y7"/>
<sequence length="204" mass="22505">MEPLRSFWANLLYLKFPQNTSKLVDALRGHVLTLAQQVYGCYVIRKALESITNELSAKVSLLFVQEYGSRVIQHVIEHGLPEDRGRIVRSLQGGIMKYAQDKFGSPVISKCLACGTADQKRALFDTVCVGGPGTLQNARQLMADEFGTFVIQKFFECGTEDQKARLVDALRGHALELALHVNGSHVIETALKSITNQCPVGTVN</sequence>
<feature type="domain" description="PUM-HD" evidence="5">
    <location>
        <begin position="1"/>
        <end position="204"/>
    </location>
</feature>
<keyword evidence="3" id="KW-0221">Differentiation</keyword>
<dbReference type="PANTHER" id="PTHR12537:SF12">
    <property type="entry name" value="MATERNAL PROTEIN PUMILIO"/>
    <property type="match status" value="1"/>
</dbReference>
<feature type="repeat" description="Pumilio" evidence="4">
    <location>
        <begin position="54"/>
        <end position="89"/>
    </location>
</feature>
<dbReference type="PROSITE" id="PS50302">
    <property type="entry name" value="PUM"/>
    <property type="match status" value="3"/>
</dbReference>
<dbReference type="PROSITE" id="PS50303">
    <property type="entry name" value="PUM_HD"/>
    <property type="match status" value="1"/>
</dbReference>
<dbReference type="SMART" id="SM00025">
    <property type="entry name" value="Pumilio"/>
    <property type="match status" value="5"/>
</dbReference>
<evidence type="ECO:0000313" key="7">
    <source>
        <dbReference type="WBParaSite" id="Gr19_v10_g6379.t1"/>
    </source>
</evidence>
<evidence type="ECO:0000256" key="3">
    <source>
        <dbReference type="ARBA" id="ARBA00022782"/>
    </source>
</evidence>
<organism evidence="6 7">
    <name type="scientific">Globodera rostochiensis</name>
    <name type="common">Golden nematode worm</name>
    <name type="synonym">Heterodera rostochiensis</name>
    <dbReference type="NCBI Taxonomy" id="31243"/>
    <lineage>
        <taxon>Eukaryota</taxon>
        <taxon>Metazoa</taxon>
        <taxon>Ecdysozoa</taxon>
        <taxon>Nematoda</taxon>
        <taxon>Chromadorea</taxon>
        <taxon>Rhabditida</taxon>
        <taxon>Tylenchina</taxon>
        <taxon>Tylenchomorpha</taxon>
        <taxon>Tylenchoidea</taxon>
        <taxon>Heteroderidae</taxon>
        <taxon>Heteroderinae</taxon>
        <taxon>Globodera</taxon>
    </lineage>
</organism>
<feature type="repeat" description="Pumilio" evidence="4">
    <location>
        <begin position="90"/>
        <end position="125"/>
    </location>
</feature>
<dbReference type="GO" id="GO:0030154">
    <property type="term" value="P:cell differentiation"/>
    <property type="evidence" value="ECO:0007669"/>
    <property type="project" value="UniProtKB-KW"/>
</dbReference>
<dbReference type="PANTHER" id="PTHR12537">
    <property type="entry name" value="RNA BINDING PROTEIN PUMILIO-RELATED"/>
    <property type="match status" value="1"/>
</dbReference>
<evidence type="ECO:0000259" key="5">
    <source>
        <dbReference type="PROSITE" id="PS50303"/>
    </source>
</evidence>
<evidence type="ECO:0000313" key="6">
    <source>
        <dbReference type="Proteomes" id="UP000887572"/>
    </source>
</evidence>
<evidence type="ECO:0000256" key="1">
    <source>
        <dbReference type="ARBA" id="ARBA00022473"/>
    </source>
</evidence>
<dbReference type="InterPro" id="IPR033133">
    <property type="entry name" value="PUM-HD"/>
</dbReference>
<protein>
    <submittedName>
        <fullName evidence="7">PUM-HD domain-containing protein</fullName>
    </submittedName>
</protein>
<proteinExistence type="predicted"/>
<evidence type="ECO:0000256" key="2">
    <source>
        <dbReference type="ARBA" id="ARBA00022737"/>
    </source>
</evidence>
<dbReference type="Pfam" id="PF00806">
    <property type="entry name" value="PUF"/>
    <property type="match status" value="5"/>
</dbReference>
<evidence type="ECO:0000256" key="4">
    <source>
        <dbReference type="PROSITE-ProRule" id="PRU00317"/>
    </source>
</evidence>
<keyword evidence="1" id="KW-0217">Developmental protein</keyword>
<reference evidence="7" key="1">
    <citation type="submission" date="2022-11" db="UniProtKB">
        <authorList>
            <consortium name="WormBaseParasite"/>
        </authorList>
    </citation>
    <scope>IDENTIFICATION</scope>
</reference>
<dbReference type="InterPro" id="IPR016024">
    <property type="entry name" value="ARM-type_fold"/>
</dbReference>
<dbReference type="GO" id="GO:0005737">
    <property type="term" value="C:cytoplasm"/>
    <property type="evidence" value="ECO:0007669"/>
    <property type="project" value="TreeGrafter"/>
</dbReference>
<dbReference type="GO" id="GO:0010608">
    <property type="term" value="P:post-transcriptional regulation of gene expression"/>
    <property type="evidence" value="ECO:0007669"/>
    <property type="project" value="TreeGrafter"/>
</dbReference>
<accession>A0A914I2Y7</accession>